<reference evidence="2" key="1">
    <citation type="submission" date="2019-09" db="EMBL/GenBank/DDBJ databases">
        <title>Antimicrobial potential of Antarctic Bacteria.</title>
        <authorList>
            <person name="Benaud N."/>
            <person name="Edwards R.J."/>
            <person name="Ferrari B.C."/>
        </authorList>
    </citation>
    <scope>NUCLEOTIDE SEQUENCE [LARGE SCALE GENOMIC DNA]</scope>
    <source>
        <strain evidence="2">INR9</strain>
    </source>
</reference>
<dbReference type="Proteomes" id="UP000515511">
    <property type="component" value="Chromosome"/>
</dbReference>
<organism evidence="1 2">
    <name type="scientific">Leifsonia shinshuensis</name>
    <dbReference type="NCBI Taxonomy" id="150026"/>
    <lineage>
        <taxon>Bacteria</taxon>
        <taxon>Bacillati</taxon>
        <taxon>Actinomycetota</taxon>
        <taxon>Actinomycetes</taxon>
        <taxon>Micrococcales</taxon>
        <taxon>Microbacteriaceae</taxon>
        <taxon>Leifsonia</taxon>
    </lineage>
</organism>
<accession>A0A7G6YEU2</accession>
<evidence type="ECO:0000313" key="2">
    <source>
        <dbReference type="Proteomes" id="UP000515511"/>
    </source>
</evidence>
<dbReference type="KEGG" id="lse:F1C12_19080"/>
<name>A0A7G6YEU2_9MICO</name>
<gene>
    <name evidence="1" type="ORF">F1C12_19080</name>
</gene>
<protein>
    <submittedName>
        <fullName evidence="1">Abi family protein</fullName>
    </submittedName>
</protein>
<sequence length="224" mass="25264">MAGPHDADWRGGVSSLLGGARFQTYLAATTEPDEAIRLYSWNIEVSASLWGGFHLAEVCLRNAVNDRLADHFGSQAWWDITHLTDSDLAIVRSARRHLSLSRSGQFTPGHVVAELGFGFWIGLLGNRYHARLWEAATLDSAFPHYTGRRRDLHTALERLRKLRNRVAHHEPIFNRDLAYDHALLLSILGYLSSDVAHWYRTHSRFGSIILRRDAVVAGLNAPTF</sequence>
<dbReference type="RefSeq" id="WP_185276433.1">
    <property type="nucleotide sequence ID" value="NZ_CP043641.1"/>
</dbReference>
<dbReference type="AlphaFoldDB" id="A0A7G6YEU2"/>
<evidence type="ECO:0000313" key="1">
    <source>
        <dbReference type="EMBL" id="QNE37007.1"/>
    </source>
</evidence>
<proteinExistence type="predicted"/>
<dbReference type="EMBL" id="CP043641">
    <property type="protein sequence ID" value="QNE37007.1"/>
    <property type="molecule type" value="Genomic_DNA"/>
</dbReference>